<dbReference type="EMBL" id="AUSW01000034">
    <property type="protein sequence ID" value="ERL54755.1"/>
    <property type="molecule type" value="Genomic_DNA"/>
</dbReference>
<evidence type="ECO:0000313" key="2">
    <source>
        <dbReference type="Proteomes" id="UP000016761"/>
    </source>
</evidence>
<evidence type="ECO:0000313" key="1">
    <source>
        <dbReference type="EMBL" id="ERL54755.1"/>
    </source>
</evidence>
<proteinExistence type="predicted"/>
<dbReference type="PATRIC" id="fig|1354303.4.peg.2067"/>
<dbReference type="Proteomes" id="UP000016761">
    <property type="component" value="Unassembled WGS sequence"/>
</dbReference>
<dbReference type="NCBIfam" id="NF047389">
    <property type="entry name" value="ATPase_Sll1717"/>
    <property type="match status" value="1"/>
</dbReference>
<protein>
    <recommendedName>
        <fullName evidence="3">DNA repair ATPase</fullName>
    </recommendedName>
</protein>
<dbReference type="eggNOG" id="ENOG502Z915">
    <property type="taxonomic scope" value="Bacteria"/>
</dbReference>
<name>U4T2I0_9GAMM</name>
<sequence length="546" mass="64608">MENITIRPNMKIGQLDAENDTKFLSECYVDNNIIEILVDTSSSEALILGRPGAGKTASLITVNNSIDKEHSKLLDLEGVFLRYIDNSNIIKFLTENDVNLDLFYKYLWRHILTVEFLKLKYPHIEDKNKFFQFINDLKDLIRRPEEKTALNYLETWSDKYWVETVENIEEIVKSFSSDISGEFEAGFLENKLSLAAGQNLSEEQKIQVKHRAQKIVNNLQISHLSKVIDLMDKHVFNDSKKPYYLLIDRLDENWVSIEVKYSLIKGLIEEIRQFRNIKNVKILVSLRVDLYQLTLEKTRSSGFQEDKLQSIIYNLKWTDKLLKEVVNKRISFLFMHQYTNVDIKFEHLFPSTNSRNGDAWQYLLKRTFWRPRDILHFVNYCLSESVEKNLVEWSAIYRAEKEYSKDRLKGLYEEWYDIYPSLQYMTHILSNSEEVISITSFQRNLSEDNILNLYQIFKKNKVNDEVTSVIYNFIDEDIYQKDDVTFEILSCFYRTGIIGISDNLPDSFDWSFRHSSHKSSFECSQSKWIKIHKMFHQALHIIQPAH</sequence>
<accession>U4T2I0</accession>
<organism evidence="1 2">
    <name type="scientific">Psychrobacter aquaticus CMS 56</name>
    <dbReference type="NCBI Taxonomy" id="1354303"/>
    <lineage>
        <taxon>Bacteria</taxon>
        <taxon>Pseudomonadati</taxon>
        <taxon>Pseudomonadota</taxon>
        <taxon>Gammaproteobacteria</taxon>
        <taxon>Moraxellales</taxon>
        <taxon>Moraxellaceae</taxon>
        <taxon>Psychrobacter</taxon>
    </lineage>
</organism>
<dbReference type="STRING" id="1354303.M917_2101"/>
<keyword evidence="2" id="KW-1185">Reference proteome</keyword>
<dbReference type="RefSeq" id="WP_021814725.1">
    <property type="nucleotide sequence ID" value="NZ_AUSW01000034.1"/>
</dbReference>
<dbReference type="InterPro" id="IPR059206">
    <property type="entry name" value="Sll1717-like"/>
</dbReference>
<evidence type="ECO:0008006" key="3">
    <source>
        <dbReference type="Google" id="ProtNLM"/>
    </source>
</evidence>
<reference evidence="1 2" key="1">
    <citation type="journal article" date="2013" name="Genome Announc.">
        <title>Draft Genome Sequence of Psychrobacter aquaticus Strain CMS 56T, Isolated from a Cyanobacterial Mat Sample Collected from Water Bodies in the McMurdo Dry Valley Region of Antarctica.</title>
        <authorList>
            <person name="Reddy G.S."/>
            <person name="Ara S."/>
            <person name="Singh A."/>
            <person name="Kumar Pinnaka A."/>
            <person name="Shivaji S."/>
        </authorList>
    </citation>
    <scope>NUCLEOTIDE SEQUENCE [LARGE SCALE GENOMIC DNA]</scope>
    <source>
        <strain evidence="1 2">CMS 56</strain>
    </source>
</reference>
<comment type="caution">
    <text evidence="1">The sequence shown here is derived from an EMBL/GenBank/DDBJ whole genome shotgun (WGS) entry which is preliminary data.</text>
</comment>
<dbReference type="OrthoDB" id="9179688at2"/>
<dbReference type="AlphaFoldDB" id="U4T2I0"/>
<gene>
    <name evidence="1" type="ORF">M917_2101</name>
</gene>